<dbReference type="GO" id="GO:0004181">
    <property type="term" value="F:metallocarboxypeptidase activity"/>
    <property type="evidence" value="ECO:0007669"/>
    <property type="project" value="InterPro"/>
</dbReference>
<dbReference type="Pfam" id="PF00246">
    <property type="entry name" value="Peptidase_M14"/>
    <property type="match status" value="1"/>
</dbReference>
<dbReference type="SUPFAM" id="SSF53187">
    <property type="entry name" value="Zn-dependent exopeptidases"/>
    <property type="match status" value="1"/>
</dbReference>
<dbReference type="PROSITE" id="PS52035">
    <property type="entry name" value="PEPTIDASE_M14"/>
    <property type="match status" value="1"/>
</dbReference>
<organism evidence="8">
    <name type="scientific">metagenome</name>
    <dbReference type="NCBI Taxonomy" id="256318"/>
    <lineage>
        <taxon>unclassified sequences</taxon>
        <taxon>metagenomes</taxon>
    </lineage>
</organism>
<protein>
    <submittedName>
        <fullName evidence="8">Carboxypeptidase T</fullName>
    </submittedName>
</protein>
<dbReference type="GO" id="GO:0008270">
    <property type="term" value="F:zinc ion binding"/>
    <property type="evidence" value="ECO:0007669"/>
    <property type="project" value="InterPro"/>
</dbReference>
<name>A0A2P2C5N5_9ZZZZ</name>
<gene>
    <name evidence="8" type="ORF">NOCA1120491</name>
</gene>
<dbReference type="InterPro" id="IPR000834">
    <property type="entry name" value="Peptidase_M14"/>
</dbReference>
<sequence>MSTRTKRSLSTRLVAVGGLVAAGLAAGAGVASGSTGPDDGRREIARTASDDTTQVVMVRAPEVEDRNEVIALGLDVTEHATERGIEVVLHDAQDAQTLTDAGFTWTVTVDDLEALTAKNRKADEQYAARVAESALPSGRTSYRTYDDYLQDMNRLARLYPTLTKPLTLANPTVLGERIRGLEISVDAPDVRDGKPVFLLMGAHHAREWPSAEHTMEFAFDLLQSYYDRERDVRNRARRVLSESRVIVVPVVNVDGFQVSRSAAPLGDFSRFDYEMKRKNCSISAVTPAEFLGGTCADNPAGRLRGTDLNRNYPGFWGGGGASPTWSSDTYRGDGPGSEPESDAVRQLISERAVTVMISNHTYSNLVLRPPAIAATGKAPDEPELKALGDAMAAQNSYTSQASYQLYDTSGSTEDWSYWITGGLGYTIEIGDEGFHPPYEEAVVGEYLGEAPADSAGLGGNQEAYWLAAEAAADDSLHSRIRGTAPAGRTITVSRHTVSPTSPVIQPDGSVGDPILYEDTLVNEYATDRGGRFTLDVNPSTRPLVAGRYGRYPEAPPQGPVTLVNPPGVPAVGSNESTTFEVQGLPAADNGYAVVSIGWPSDNPDAYDWDFTVLGPDGTAVGSGATLANPEVIRIPDPQPGTYTIVADNYAGGDAAHDWTGQVTFESPDPPVETGIEESWLVSCTDRRGRVLGTREVVVDRGEVAGVGDLCRRGSLKR</sequence>
<keyword evidence="4" id="KW-0378">Hydrolase</keyword>
<evidence type="ECO:0000256" key="3">
    <source>
        <dbReference type="ARBA" id="ARBA00022670"/>
    </source>
</evidence>
<keyword evidence="8" id="KW-0121">Carboxypeptidase</keyword>
<reference evidence="8" key="1">
    <citation type="submission" date="2015-08" db="EMBL/GenBank/DDBJ databases">
        <authorList>
            <person name="Babu N.S."/>
            <person name="Beckwith C.J."/>
            <person name="Beseler K.G."/>
            <person name="Brison A."/>
            <person name="Carone J.V."/>
            <person name="Caskin T.P."/>
            <person name="Diamond M."/>
            <person name="Durham M.E."/>
            <person name="Foxe J.M."/>
            <person name="Go M."/>
            <person name="Henderson B.A."/>
            <person name="Jones I.B."/>
            <person name="McGettigan J.A."/>
            <person name="Micheletti S.J."/>
            <person name="Nasrallah M.E."/>
            <person name="Ortiz D."/>
            <person name="Piller C.R."/>
            <person name="Privatt S.R."/>
            <person name="Schneider S.L."/>
            <person name="Sharp S."/>
            <person name="Smith T.C."/>
            <person name="Stanton J.D."/>
            <person name="Ullery H.E."/>
            <person name="Wilson R.J."/>
            <person name="Serrano M.G."/>
            <person name="Buck G."/>
            <person name="Lee V."/>
            <person name="Wang Y."/>
            <person name="Carvalho R."/>
            <person name="Voegtly L."/>
            <person name="Shi R."/>
            <person name="Duckworth R."/>
            <person name="Johnson A."/>
            <person name="Loviza R."/>
            <person name="Walstead R."/>
            <person name="Shah Z."/>
            <person name="Kiflezghi M."/>
            <person name="Wade K."/>
            <person name="Ball S.L."/>
            <person name="Bradley K.W."/>
            <person name="Asai D.J."/>
            <person name="Bowman C.A."/>
            <person name="Russell D.A."/>
            <person name="Pope W.H."/>
            <person name="Jacobs-Sera D."/>
            <person name="Hendrix R.W."/>
            <person name="Hatfull G.F."/>
        </authorList>
    </citation>
    <scope>NUCLEOTIDE SEQUENCE</scope>
</reference>
<comment type="similarity">
    <text evidence="2">Belongs to the peptidase M14 family.</text>
</comment>
<keyword evidence="5" id="KW-0862">Zinc</keyword>
<evidence type="ECO:0000256" key="4">
    <source>
        <dbReference type="ARBA" id="ARBA00022801"/>
    </source>
</evidence>
<keyword evidence="6" id="KW-0482">Metalloprotease</keyword>
<evidence type="ECO:0000256" key="2">
    <source>
        <dbReference type="ARBA" id="ARBA00005988"/>
    </source>
</evidence>
<keyword evidence="3" id="KW-0645">Protease</keyword>
<dbReference type="AlphaFoldDB" id="A0A2P2C5N5"/>
<accession>A0A2P2C5N5</accession>
<evidence type="ECO:0000259" key="7">
    <source>
        <dbReference type="PROSITE" id="PS52035"/>
    </source>
</evidence>
<comment type="cofactor">
    <cofactor evidence="1">
        <name>Zn(2+)</name>
        <dbReference type="ChEBI" id="CHEBI:29105"/>
    </cofactor>
</comment>
<dbReference type="EMBL" id="CZKB01000004">
    <property type="protein sequence ID" value="CUR57328.1"/>
    <property type="molecule type" value="Genomic_DNA"/>
</dbReference>
<evidence type="ECO:0000313" key="8">
    <source>
        <dbReference type="EMBL" id="CUR57328.1"/>
    </source>
</evidence>
<evidence type="ECO:0000256" key="6">
    <source>
        <dbReference type="ARBA" id="ARBA00023049"/>
    </source>
</evidence>
<dbReference type="Gene3D" id="3.40.630.10">
    <property type="entry name" value="Zn peptidases"/>
    <property type="match status" value="1"/>
</dbReference>
<feature type="domain" description="Peptidase M14" evidence="7">
    <location>
        <begin position="141"/>
        <end position="459"/>
    </location>
</feature>
<proteinExistence type="inferred from homology"/>
<evidence type="ECO:0000256" key="5">
    <source>
        <dbReference type="ARBA" id="ARBA00022833"/>
    </source>
</evidence>
<dbReference type="PANTHER" id="PTHR11705">
    <property type="entry name" value="PROTEASE FAMILY M14 CARBOXYPEPTIDASE A,B"/>
    <property type="match status" value="1"/>
</dbReference>
<dbReference type="SMART" id="SM00631">
    <property type="entry name" value="Zn_pept"/>
    <property type="match status" value="1"/>
</dbReference>
<dbReference type="GO" id="GO:0006508">
    <property type="term" value="P:proteolysis"/>
    <property type="evidence" value="ECO:0007669"/>
    <property type="project" value="UniProtKB-KW"/>
</dbReference>
<evidence type="ECO:0000256" key="1">
    <source>
        <dbReference type="ARBA" id="ARBA00001947"/>
    </source>
</evidence>
<dbReference type="Gene3D" id="2.60.120.380">
    <property type="match status" value="1"/>
</dbReference>
<dbReference type="PANTHER" id="PTHR11705:SF143">
    <property type="entry name" value="SLL0236 PROTEIN"/>
    <property type="match status" value="1"/>
</dbReference>
<dbReference type="GO" id="GO:0005615">
    <property type="term" value="C:extracellular space"/>
    <property type="evidence" value="ECO:0007669"/>
    <property type="project" value="TreeGrafter"/>
</dbReference>